<feature type="domain" description="NWD1/2-like winged helix-turn-helix" evidence="6">
    <location>
        <begin position="711"/>
        <end position="820"/>
    </location>
</feature>
<dbReference type="InterPro" id="IPR041664">
    <property type="entry name" value="AAA_16"/>
</dbReference>
<dbReference type="Pfam" id="PF25469">
    <property type="entry name" value="WHD_NWD1"/>
    <property type="match status" value="1"/>
</dbReference>
<dbReference type="SUPFAM" id="SSF82171">
    <property type="entry name" value="DPP6 N-terminal domain-like"/>
    <property type="match status" value="1"/>
</dbReference>
<dbReference type="SUPFAM" id="SSF50998">
    <property type="entry name" value="Quinoprotein alcohol dehydrogenase-like"/>
    <property type="match status" value="1"/>
</dbReference>
<dbReference type="Pfam" id="PF13271">
    <property type="entry name" value="DUF4062"/>
    <property type="match status" value="1"/>
</dbReference>
<dbReference type="EMBL" id="KB201305">
    <property type="protein sequence ID" value="ESO97443.1"/>
    <property type="molecule type" value="Genomic_DNA"/>
</dbReference>
<feature type="domain" description="Orc1-like AAA ATPase" evidence="4">
    <location>
        <begin position="467"/>
        <end position="610"/>
    </location>
</feature>
<accession>V4A0W1</accession>
<dbReference type="Gene3D" id="3.40.50.300">
    <property type="entry name" value="P-loop containing nucleotide triphosphate hydrolases"/>
    <property type="match status" value="1"/>
</dbReference>
<dbReference type="GeneID" id="20248649"/>
<dbReference type="HOGENOM" id="CLU_001669_0_0_1"/>
<dbReference type="InterPro" id="IPR057588">
    <property type="entry name" value="NWD1/2-like_WH"/>
</dbReference>
<dbReference type="InterPro" id="IPR019775">
    <property type="entry name" value="WD40_repeat_CS"/>
</dbReference>
<feature type="domain" description="DUF4062" evidence="5">
    <location>
        <begin position="72"/>
        <end position="160"/>
    </location>
</feature>
<dbReference type="Gene3D" id="2.130.10.10">
    <property type="entry name" value="YVTN repeat-like/Quinoprotein amine dehydrogenase"/>
    <property type="match status" value="2"/>
</dbReference>
<dbReference type="InterPro" id="IPR052752">
    <property type="entry name" value="NACHT-WD_repeat"/>
</dbReference>
<evidence type="ECO:0000313" key="7">
    <source>
        <dbReference type="EMBL" id="ESO97443.1"/>
    </source>
</evidence>
<proteinExistence type="predicted"/>
<dbReference type="InterPro" id="IPR015943">
    <property type="entry name" value="WD40/YVTN_repeat-like_dom_sf"/>
</dbReference>
<evidence type="ECO:0000259" key="5">
    <source>
        <dbReference type="Pfam" id="PF13271"/>
    </source>
</evidence>
<dbReference type="CTD" id="20248649"/>
<dbReference type="KEGG" id="lgi:LOTGIDRAFT_231605"/>
<keyword evidence="8" id="KW-1185">Reference proteome</keyword>
<dbReference type="Pfam" id="PF13191">
    <property type="entry name" value="AAA_16"/>
    <property type="match status" value="1"/>
</dbReference>
<dbReference type="OMA" id="WEDNDAM"/>
<evidence type="ECO:0000313" key="8">
    <source>
        <dbReference type="Proteomes" id="UP000030746"/>
    </source>
</evidence>
<dbReference type="SUPFAM" id="SSF52540">
    <property type="entry name" value="P-loop containing nucleoside triphosphate hydrolases"/>
    <property type="match status" value="1"/>
</dbReference>
<dbReference type="RefSeq" id="XP_009052030.1">
    <property type="nucleotide sequence ID" value="XM_009053782.1"/>
</dbReference>
<feature type="repeat" description="WD" evidence="3">
    <location>
        <begin position="1245"/>
        <end position="1285"/>
    </location>
</feature>
<dbReference type="PANTHER" id="PTHR19871:SF14">
    <property type="entry name" value="DUF4062 DOMAIN-CONTAINING PROTEIN"/>
    <property type="match status" value="1"/>
</dbReference>
<dbReference type="SMART" id="SM00320">
    <property type="entry name" value="WD40"/>
    <property type="match status" value="2"/>
</dbReference>
<dbReference type="Proteomes" id="UP000030746">
    <property type="component" value="Unassembled WGS sequence"/>
</dbReference>
<evidence type="ECO:0000256" key="3">
    <source>
        <dbReference type="PROSITE-ProRule" id="PRU00221"/>
    </source>
</evidence>
<evidence type="ECO:0000259" key="4">
    <source>
        <dbReference type="Pfam" id="PF13191"/>
    </source>
</evidence>
<dbReference type="STRING" id="225164.V4A0W1"/>
<dbReference type="PROSITE" id="PS50294">
    <property type="entry name" value="WD_REPEATS_REGION"/>
    <property type="match status" value="2"/>
</dbReference>
<evidence type="ECO:0000259" key="6">
    <source>
        <dbReference type="Pfam" id="PF25469"/>
    </source>
</evidence>
<name>V4A0W1_LOTGI</name>
<evidence type="ECO:0000256" key="1">
    <source>
        <dbReference type="ARBA" id="ARBA00022574"/>
    </source>
</evidence>
<protein>
    <recommendedName>
        <fullName evidence="9">NACHT domain-containing protein</fullName>
    </recommendedName>
</protein>
<dbReference type="PANTHER" id="PTHR19871">
    <property type="entry name" value="BETA TRANSDUCIN-RELATED PROTEIN"/>
    <property type="match status" value="1"/>
</dbReference>
<dbReference type="InterPro" id="IPR001680">
    <property type="entry name" value="WD40_rpt"/>
</dbReference>
<dbReference type="Pfam" id="PF00400">
    <property type="entry name" value="WD40"/>
    <property type="match status" value="2"/>
</dbReference>
<organism evidence="7 8">
    <name type="scientific">Lottia gigantea</name>
    <name type="common">Giant owl limpet</name>
    <dbReference type="NCBI Taxonomy" id="225164"/>
    <lineage>
        <taxon>Eukaryota</taxon>
        <taxon>Metazoa</taxon>
        <taxon>Spiralia</taxon>
        <taxon>Lophotrochozoa</taxon>
        <taxon>Mollusca</taxon>
        <taxon>Gastropoda</taxon>
        <taxon>Patellogastropoda</taxon>
        <taxon>Lottioidea</taxon>
        <taxon>Lottiidae</taxon>
        <taxon>Lottia</taxon>
    </lineage>
</organism>
<dbReference type="PROSITE" id="PS50082">
    <property type="entry name" value="WD_REPEATS_2"/>
    <property type="match status" value="2"/>
</dbReference>
<dbReference type="PROSITE" id="PS00678">
    <property type="entry name" value="WD_REPEATS_1"/>
    <property type="match status" value="2"/>
</dbReference>
<reference evidence="7 8" key="1">
    <citation type="journal article" date="2013" name="Nature">
        <title>Insights into bilaterian evolution from three spiralian genomes.</title>
        <authorList>
            <person name="Simakov O."/>
            <person name="Marletaz F."/>
            <person name="Cho S.J."/>
            <person name="Edsinger-Gonzales E."/>
            <person name="Havlak P."/>
            <person name="Hellsten U."/>
            <person name="Kuo D.H."/>
            <person name="Larsson T."/>
            <person name="Lv J."/>
            <person name="Arendt D."/>
            <person name="Savage R."/>
            <person name="Osoegawa K."/>
            <person name="de Jong P."/>
            <person name="Grimwood J."/>
            <person name="Chapman J.A."/>
            <person name="Shapiro H."/>
            <person name="Aerts A."/>
            <person name="Otillar R.P."/>
            <person name="Terry A.Y."/>
            <person name="Boore J.L."/>
            <person name="Grigoriev I.V."/>
            <person name="Lindberg D.R."/>
            <person name="Seaver E.C."/>
            <person name="Weisblat D.A."/>
            <person name="Putnam N.H."/>
            <person name="Rokhsar D.S."/>
        </authorList>
    </citation>
    <scope>NUCLEOTIDE SEQUENCE [LARGE SCALE GENOMIC DNA]</scope>
</reference>
<sequence length="1681" mass="192356">MGCSSSMPVYTDLKNAPESRELEENNAYWADWGSYPMKQIEYSVDDGKVGDVGEILKGNLTLECPSTAKIVRIFTSSTFTDTLYERNSLIERVYPRLKEFCQSKGYEFQVVDMRWGVRDEATDDHMTSELCLREVDLCKKISTGPCFVTFLSHKYGYRYFPRQIDAEEYEILKENMSDDSKEHLDREQRRKLDLIRKTKIIKKSRVAFFLDQARARHLGQWYRCGEPYVASDSGHSISARTANATATGWFSKDENAVPPTYVLQPISSHIPSFLSKEAEDKKKAKQQWFEESEKLQDTILDTAKICPEIVDVDKYQMSVTEVEIRRGILKSKQDGERSFWFHRVIDDIDSQPSSYLLSRYKECTGDREHIVEARDMLEQLQKMKLKPALPEDHYKTYNITWSENGVDPNHSSSHKKYIDKLCEDFERDMKDMIVKAIAEKEKSLIHSPTYQEVVQHTTFCQEKCQSFYGRQDLLTKIKSYIASDSNAPCVVFGKSGSGKTSVVAKSASSCRSWFGNKVITIIRFLGTSPESSGIGSLLLSLTKQINLIYGKEDVGNKTTLRDISDSFLESLQLATKQEPLIIFLDSLDQLDPAGGATQLSWLPKRLPSNVKLVLSTLPEAQYEYFPKLQAIYSKIPKSFIEVPNLPEKDAKGILEKWFSIKKRKLQPQQMKILLNAFNQCPLPLFLKLSFDEACLWKSYTEPDQTVLEITVRGMVNHLFSRVESLHGYLLVSRALGYITLSKNGLTEAELEDILSCDDDVLNDVYVYWTPPIRRLPPLLLVRMRSELEQYFVTRGADGARVTYWYHRKFVEAAKLRYVPDLKTKRMMEGMLADFFSGVWSNGKSKPVKGKSDGSTADRHVASQPLMFGETFNNRKINNLAYHRLHANQLELLKSECLCSYDFILAALKSRGLRQLLDTYHATRWEFPDDEDIKNVEEVLQLSQNALQYNPNELPSQILGRLQPTKGLSKLLDDCKKSSTYYLQPDHLILTQPGGSLLHCLAQHSGVPTSVDISDSSQIAVTCSRDRSIILWDVNKGRLLKVFDDVADDMDYIKLGMNRIVVVKSSQGILGFNTNTGVEIYRLAAAASFCLCGKNNELLCVVGNGDLSIHDVLTGKLVKKSKCQSGEIDEKSICVGRGIYVACTVNQRKNIVLFDVYILNFINVIKVYCEAMVLSMDSTKLYITHKFKPVLSVYDIETGDMDNIQGQDNIFAQGELKLTIDCRYVYFNYYSYVYVWDIEKRTQRILIEHPTPVTDVATADGRVIITTGEDRAVRIWDLSKTNDKHLRQFGNGNEGARIMSREMFVNPRYAIFKIKRGFDWSLQLYDVCKNKTIKRSTEFVPNFEVYVDETHVLICGYTRVKLLNLSTMEFEVAYEGEIYTTLGKAIIVINDAKEFTTISPEQTTINIYNIKTGKIDNVLSTGEEHKLESFVVNKEETKVLTQGKDGELTKFYVFDLKTRSLGKTYTSESMGLNNSGISAKDFLITRDGLKFMIKYKDEGRIQILICCTENGTILQRLDICKSENDNMFDDVKYLLLTKSTILVYYEEAFLKVFDLETGKELLSEKSDYYVFVPDKGPYFVTRGKSKSTNAVRLWDREKLIVLASYFMDSEMHTVQITKDGHHVIMSLQTSGDPIIFTLQGGSQNPIYFNYKQLHEYPEIFTKSDEDKNIMVLEYYDKRQLSK</sequence>
<dbReference type="InterPro" id="IPR011047">
    <property type="entry name" value="Quinoprotein_ADH-like_sf"/>
</dbReference>
<dbReference type="OrthoDB" id="2325716at2759"/>
<dbReference type="InterPro" id="IPR025139">
    <property type="entry name" value="DUF4062"/>
</dbReference>
<keyword evidence="1 3" id="KW-0853">WD repeat</keyword>
<gene>
    <name evidence="7" type="ORF">LOTGIDRAFT_231605</name>
</gene>
<evidence type="ECO:0000256" key="2">
    <source>
        <dbReference type="ARBA" id="ARBA00022737"/>
    </source>
</evidence>
<keyword evidence="2" id="KW-0677">Repeat</keyword>
<dbReference type="InterPro" id="IPR027417">
    <property type="entry name" value="P-loop_NTPase"/>
</dbReference>
<feature type="repeat" description="WD" evidence="3">
    <location>
        <begin position="1000"/>
        <end position="1041"/>
    </location>
</feature>
<evidence type="ECO:0008006" key="9">
    <source>
        <dbReference type="Google" id="ProtNLM"/>
    </source>
</evidence>